<dbReference type="AlphaFoldDB" id="A0A9P1DP02"/>
<dbReference type="Pfam" id="PF00504">
    <property type="entry name" value="Chloroa_b-bind"/>
    <property type="match status" value="2"/>
</dbReference>
<keyword evidence="4" id="KW-0934">Plastid</keyword>
<dbReference type="Gene3D" id="1.10.3460.10">
    <property type="entry name" value="Chlorophyll a/b binding protein domain"/>
    <property type="match status" value="2"/>
</dbReference>
<dbReference type="OrthoDB" id="423598at2759"/>
<dbReference type="PANTHER" id="PTHR21649">
    <property type="entry name" value="CHLOROPHYLL A/B BINDING PROTEIN"/>
    <property type="match status" value="1"/>
</dbReference>
<keyword evidence="5" id="KW-0148">Chlorophyll</keyword>
<dbReference type="EMBL" id="CAMXCT020005957">
    <property type="protein sequence ID" value="CAL1167001.1"/>
    <property type="molecule type" value="Genomic_DNA"/>
</dbReference>
<protein>
    <submittedName>
        <fullName evidence="8">Chlorophyll a-b binding protein CP24 10A, chloroplastic (CAB-10A) (LHCP)</fullName>
    </submittedName>
</protein>
<keyword evidence="9" id="KW-1185">Reference proteome</keyword>
<dbReference type="EMBL" id="CAMXCT030005957">
    <property type="protein sequence ID" value="CAL4800938.1"/>
    <property type="molecule type" value="Genomic_DNA"/>
</dbReference>
<evidence type="ECO:0000313" key="9">
    <source>
        <dbReference type="Proteomes" id="UP001152797"/>
    </source>
</evidence>
<comment type="subcellular location">
    <subcellularLocation>
        <location evidence="1">Plastid</location>
        <location evidence="1">Chloroplast</location>
    </subcellularLocation>
</comment>
<feature type="region of interest" description="Disordered" evidence="6">
    <location>
        <begin position="63"/>
        <end position="92"/>
    </location>
</feature>
<dbReference type="InterPro" id="IPR022796">
    <property type="entry name" value="Chloroa_b-bind"/>
</dbReference>
<feature type="region of interest" description="Disordered" evidence="6">
    <location>
        <begin position="1"/>
        <end position="29"/>
    </location>
</feature>
<keyword evidence="3" id="KW-0602">Photosynthesis</keyword>
<evidence type="ECO:0000256" key="5">
    <source>
        <dbReference type="PIRSR" id="PIRSR601344-1"/>
    </source>
</evidence>
<keyword evidence="5" id="KW-0157">Chromophore</keyword>
<feature type="binding site" evidence="5">
    <location>
        <position position="157"/>
    </location>
    <ligand>
        <name>chlorophyll a</name>
        <dbReference type="ChEBI" id="CHEBI:58416"/>
        <label>1</label>
    </ligand>
</feature>
<evidence type="ECO:0000313" key="8">
    <source>
        <dbReference type="EMBL" id="CAL4800938.1"/>
    </source>
</evidence>
<evidence type="ECO:0000256" key="6">
    <source>
        <dbReference type="SAM" id="MobiDB-lite"/>
    </source>
</evidence>
<evidence type="ECO:0000313" key="7">
    <source>
        <dbReference type="EMBL" id="CAI4013626.1"/>
    </source>
</evidence>
<reference evidence="7" key="1">
    <citation type="submission" date="2022-10" db="EMBL/GenBank/DDBJ databases">
        <authorList>
            <person name="Chen Y."/>
            <person name="Dougan E. K."/>
            <person name="Chan C."/>
            <person name="Rhodes N."/>
            <person name="Thang M."/>
        </authorList>
    </citation>
    <scope>NUCLEOTIDE SEQUENCE</scope>
</reference>
<proteinExistence type="predicted"/>
<dbReference type="GO" id="GO:0009765">
    <property type="term" value="P:photosynthesis, light harvesting"/>
    <property type="evidence" value="ECO:0007669"/>
    <property type="project" value="InterPro"/>
</dbReference>
<gene>
    <name evidence="7" type="ORF">C1SCF055_LOCUS38583</name>
</gene>
<reference evidence="8 9" key="2">
    <citation type="submission" date="2024-05" db="EMBL/GenBank/DDBJ databases">
        <authorList>
            <person name="Chen Y."/>
            <person name="Shah S."/>
            <person name="Dougan E. K."/>
            <person name="Thang M."/>
            <person name="Chan C."/>
        </authorList>
    </citation>
    <scope>NUCLEOTIDE SEQUENCE [LARGE SCALE GENOMIC DNA]</scope>
</reference>
<dbReference type="Proteomes" id="UP001152797">
    <property type="component" value="Unassembled WGS sequence"/>
</dbReference>
<sequence>MSLSFTSPAAFQAGPGASPVLPQGHGRHAPHASPFCGTCTTLVQRAGLGVAVGLSAHAVARRRGERSMNSALMSRGDQEESPDVKTSVDVDVSSDQSLRRRLEASAALEQPAALPFLPQPKYREFIVNVPGDAGFDPASLARDLATFRWMQEAELKHSRIAMVSVLLWPLSELDSVLAETQGLVPGDFPFGLALAVGAMAIAVPEMSKTPESPPGFYGFDPLNLKDVEMPMSCWLPKGRRWMAEAELKHGRVAMMACLIFACLELSTKVPIVRHAPFQ</sequence>
<organism evidence="7">
    <name type="scientific">Cladocopium goreaui</name>
    <dbReference type="NCBI Taxonomy" id="2562237"/>
    <lineage>
        <taxon>Eukaryota</taxon>
        <taxon>Sar</taxon>
        <taxon>Alveolata</taxon>
        <taxon>Dinophyceae</taxon>
        <taxon>Suessiales</taxon>
        <taxon>Symbiodiniaceae</taxon>
        <taxon>Cladocopium</taxon>
    </lineage>
</organism>
<dbReference type="GO" id="GO:0009507">
    <property type="term" value="C:chloroplast"/>
    <property type="evidence" value="ECO:0007669"/>
    <property type="project" value="UniProtKB-SubCell"/>
</dbReference>
<feature type="binding site" description="axial binding residue" evidence="5">
    <location>
        <position position="159"/>
    </location>
    <ligand>
        <name>chlorophyll b</name>
        <dbReference type="ChEBI" id="CHEBI:61721"/>
        <label>1</label>
    </ligand>
    <ligandPart>
        <name>Mg</name>
        <dbReference type="ChEBI" id="CHEBI:25107"/>
    </ligandPart>
</feature>
<dbReference type="EMBL" id="CAMXCT010005957">
    <property type="protein sequence ID" value="CAI4013626.1"/>
    <property type="molecule type" value="Genomic_DNA"/>
</dbReference>
<name>A0A9P1DP02_9DINO</name>
<dbReference type="GO" id="GO:0016020">
    <property type="term" value="C:membrane"/>
    <property type="evidence" value="ECO:0007669"/>
    <property type="project" value="InterPro"/>
</dbReference>
<dbReference type="GO" id="GO:0016168">
    <property type="term" value="F:chlorophyll binding"/>
    <property type="evidence" value="ECO:0007669"/>
    <property type="project" value="UniProtKB-KW"/>
</dbReference>
<evidence type="ECO:0000256" key="1">
    <source>
        <dbReference type="ARBA" id="ARBA00004229"/>
    </source>
</evidence>
<dbReference type="InterPro" id="IPR001344">
    <property type="entry name" value="Chloro_AB-bd_pln"/>
</dbReference>
<evidence type="ECO:0000256" key="3">
    <source>
        <dbReference type="ARBA" id="ARBA00022531"/>
    </source>
</evidence>
<comment type="caution">
    <text evidence="7">The sequence shown here is derived from an EMBL/GenBank/DDBJ whole genome shotgun (WGS) entry which is preliminary data.</text>
</comment>
<keyword evidence="2" id="KW-0150">Chloroplast</keyword>
<feature type="binding site" evidence="5">
    <location>
        <position position="154"/>
    </location>
    <ligand>
        <name>chlorophyll a</name>
        <dbReference type="ChEBI" id="CHEBI:58416"/>
        <label>1</label>
    </ligand>
</feature>
<evidence type="ECO:0000256" key="2">
    <source>
        <dbReference type="ARBA" id="ARBA00022528"/>
    </source>
</evidence>
<evidence type="ECO:0000256" key="4">
    <source>
        <dbReference type="ARBA" id="ARBA00022640"/>
    </source>
</evidence>
<dbReference type="SUPFAM" id="SSF103511">
    <property type="entry name" value="Chlorophyll a-b binding protein"/>
    <property type="match status" value="1"/>
</dbReference>
<feature type="compositionally biased region" description="Basic and acidic residues" evidence="6">
    <location>
        <begin position="76"/>
        <end position="88"/>
    </location>
</feature>
<accession>A0A9P1DP02</accession>